<dbReference type="AlphaFoldDB" id="A0A3B0M3S3"/>
<evidence type="ECO:0000313" key="1">
    <source>
        <dbReference type="EMBL" id="SSW96620.1"/>
    </source>
</evidence>
<proteinExistence type="predicted"/>
<dbReference type="EMBL" id="UFQR01000028">
    <property type="protein sequence ID" value="SSW96620.1"/>
    <property type="molecule type" value="Genomic_DNA"/>
</dbReference>
<accession>A0A3B0M3S3</accession>
<organism evidence="1">
    <name type="scientific">Arsenophonus endosymbiont of Trialeurodes vaporariorum</name>
    <dbReference type="NCBI Taxonomy" id="235567"/>
    <lineage>
        <taxon>Bacteria</taxon>
        <taxon>Pseudomonadati</taxon>
        <taxon>Pseudomonadota</taxon>
        <taxon>Gammaproteobacteria</taxon>
        <taxon>Enterobacterales</taxon>
        <taxon>Morganellaceae</taxon>
        <taxon>Arsenophonus</taxon>
    </lineage>
</organism>
<name>A0A3B0M3S3_9GAMM</name>
<reference evidence="1" key="1">
    <citation type="submission" date="2018-04" db="EMBL/GenBank/DDBJ databases">
        <authorList>
            <person name="Go L.Y."/>
            <person name="Mitchell J.A."/>
        </authorList>
    </citation>
    <scope>NUCLEOTIDE SEQUENCE</scope>
    <source>
        <strain evidence="1">ARTV</strain>
    </source>
</reference>
<sequence>MNISPICTSSFKSISSVESLSKNEKDKASLAKNIYKVINNKHVRFDSIPVTYLFNAKKENNGVIELFFYEREYRHAVDKQVKLYGLSAAFGHDDPAKDPYPYNHEVGLKNMV</sequence>
<protein>
    <submittedName>
        <fullName evidence="1">Uncharacterized protein</fullName>
    </submittedName>
</protein>
<gene>
    <name evidence="1" type="ORF">ARTV_3122</name>
</gene>